<dbReference type="Proteomes" id="UP000218775">
    <property type="component" value="Unassembled WGS sequence"/>
</dbReference>
<reference evidence="2" key="1">
    <citation type="submission" date="2017-08" db="EMBL/GenBank/DDBJ databases">
        <title>A dynamic microbial community with high functional redundancy inhabits the cold, oxic subseafloor aquifer.</title>
        <authorList>
            <person name="Tully B.J."/>
            <person name="Wheat C.G."/>
            <person name="Glazer B.T."/>
            <person name="Huber J.A."/>
        </authorList>
    </citation>
    <scope>NUCLEOTIDE SEQUENCE [LARGE SCALE GENOMIC DNA]</scope>
</reference>
<name>A0A2A4X4S0_UNCAE</name>
<comment type="caution">
    <text evidence="1">The sequence shown here is derived from an EMBL/GenBank/DDBJ whole genome shotgun (WGS) entry which is preliminary data.</text>
</comment>
<dbReference type="InterPro" id="IPR035336">
    <property type="entry name" value="DUF5398"/>
</dbReference>
<evidence type="ECO:0000313" key="1">
    <source>
        <dbReference type="EMBL" id="PCI77506.1"/>
    </source>
</evidence>
<protein>
    <submittedName>
        <fullName evidence="1">Needle chaperone SctE</fullName>
    </submittedName>
</protein>
<gene>
    <name evidence="1" type="ORF">COB21_03055</name>
</gene>
<dbReference type="EMBL" id="NVUK01000016">
    <property type="protein sequence ID" value="PCI77506.1"/>
    <property type="molecule type" value="Genomic_DNA"/>
</dbReference>
<proteinExistence type="predicted"/>
<dbReference type="Pfam" id="PF17376">
    <property type="entry name" value="DUF5398"/>
    <property type="match status" value="1"/>
</dbReference>
<dbReference type="AlphaFoldDB" id="A0A2A4X4S0"/>
<evidence type="ECO:0000313" key="2">
    <source>
        <dbReference type="Proteomes" id="UP000218775"/>
    </source>
</evidence>
<accession>A0A2A4X4S0</accession>
<organism evidence="1 2">
    <name type="scientific">Aerophobetes bacterium</name>
    <dbReference type="NCBI Taxonomy" id="2030807"/>
    <lineage>
        <taxon>Bacteria</taxon>
        <taxon>Candidatus Aerophobota</taxon>
    </lineage>
</organism>
<sequence>MFGFEKKNKKQKPFEFDLEKDLKSKKSYSKELLDKVGSNEQTIKQSLKDGSASENFDQCGILLQGYHSLKKVIDRVCRK</sequence>